<gene>
    <name evidence="2" type="ORF">SAMN05421508_11321</name>
</gene>
<dbReference type="Pfam" id="PF09912">
    <property type="entry name" value="DUF2141"/>
    <property type="match status" value="1"/>
</dbReference>
<name>A0A286GYC4_9PROT</name>
<dbReference type="InterPro" id="IPR018673">
    <property type="entry name" value="DUF2141"/>
</dbReference>
<evidence type="ECO:0000313" key="2">
    <source>
        <dbReference type="EMBL" id="SOE00530.1"/>
    </source>
</evidence>
<evidence type="ECO:0000313" key="3">
    <source>
        <dbReference type="Proteomes" id="UP000219621"/>
    </source>
</evidence>
<dbReference type="AlphaFoldDB" id="A0A286GYC4"/>
<protein>
    <submittedName>
        <fullName evidence="2">Uncharacterized conserved protein, DUF2141 family</fullName>
    </submittedName>
</protein>
<feature type="signal peptide" evidence="1">
    <location>
        <begin position="1"/>
        <end position="37"/>
    </location>
</feature>
<dbReference type="EMBL" id="OCNJ01000013">
    <property type="protein sequence ID" value="SOE00530.1"/>
    <property type="molecule type" value="Genomic_DNA"/>
</dbReference>
<sequence length="157" mass="16416">MHSGQEETTRRPARRPALRSLMIAAAALAVAAVPATAQQGVPVRVTVFGIHNDRGEVLAAVCPEADFLSDRCTLRAAAPAAFGAVTLTLPAVPPGRYAVQAFHDENGNRTIDRSLFGMPKEGMGFSNGAPMRFGPPDFAEAAVDVGPQGADVVVPLR</sequence>
<organism evidence="2 3">
    <name type="scientific">Caenispirillum bisanense</name>
    <dbReference type="NCBI Taxonomy" id="414052"/>
    <lineage>
        <taxon>Bacteria</taxon>
        <taxon>Pseudomonadati</taxon>
        <taxon>Pseudomonadota</taxon>
        <taxon>Alphaproteobacteria</taxon>
        <taxon>Rhodospirillales</taxon>
        <taxon>Novispirillaceae</taxon>
        <taxon>Caenispirillum</taxon>
    </lineage>
</organism>
<dbReference type="PROSITE" id="PS51318">
    <property type="entry name" value="TAT"/>
    <property type="match status" value="1"/>
</dbReference>
<proteinExistence type="predicted"/>
<dbReference type="RefSeq" id="WP_245913606.1">
    <property type="nucleotide sequence ID" value="NZ_OCNJ01000013.1"/>
</dbReference>
<feature type="chain" id="PRO_5012176919" evidence="1">
    <location>
        <begin position="38"/>
        <end position="157"/>
    </location>
</feature>
<evidence type="ECO:0000256" key="1">
    <source>
        <dbReference type="SAM" id="SignalP"/>
    </source>
</evidence>
<keyword evidence="3" id="KW-1185">Reference proteome</keyword>
<dbReference type="Proteomes" id="UP000219621">
    <property type="component" value="Unassembled WGS sequence"/>
</dbReference>
<keyword evidence="1" id="KW-0732">Signal</keyword>
<dbReference type="InterPro" id="IPR006311">
    <property type="entry name" value="TAT_signal"/>
</dbReference>
<reference evidence="2 3" key="1">
    <citation type="submission" date="2017-09" db="EMBL/GenBank/DDBJ databases">
        <authorList>
            <person name="Ehlers B."/>
            <person name="Leendertz F.H."/>
        </authorList>
    </citation>
    <scope>NUCLEOTIDE SEQUENCE [LARGE SCALE GENOMIC DNA]</scope>
    <source>
        <strain evidence="2 3">USBA 140</strain>
    </source>
</reference>
<accession>A0A286GYC4</accession>